<evidence type="ECO:0000313" key="9">
    <source>
        <dbReference type="Proteomes" id="UP000056450"/>
    </source>
</evidence>
<sequence length="406" mass="44902">MTAIKVAGVGKAYKIYRSRWGRLVEWIVPGTNRHDLRWVLRDISFDIEPGEAVGLMGVNGAGKSTLLKIITGTTRASEGEIAINGSVSALLELGMGFHPDFTGRQNVYMAGQLLGLTNHDVDTLMSEIEEFAEIGEYIDQPVRVYSSGMQMRLAFSIATARRPDILIVDEALSVGDAYFQHKSFDRIRKFREQGTTLLLVSHDKTSIQSICDKAILLEKGTVSKIGPPEEVIDFYNASLAQRQSQTIRQEVTADGNTRTISGTGEATVEHIALYDGAGNEVEMVDVGSSAQLQITVRAHEAIPKLVLGYMIKNRLGQDIYGTNTYHTKQIAEDVKAGERLKFTFAFDMNVGPGSYSVATALTSGSDHLTNNYEWRDYALVFTVANLTRPFFLGFSFIEPTIRIERQ</sequence>
<evidence type="ECO:0000256" key="1">
    <source>
        <dbReference type="ARBA" id="ARBA00005417"/>
    </source>
</evidence>
<keyword evidence="4" id="KW-0472">Membrane</keyword>
<evidence type="ECO:0000256" key="2">
    <source>
        <dbReference type="ARBA" id="ARBA00022448"/>
    </source>
</evidence>
<dbReference type="PROSITE" id="PS50893">
    <property type="entry name" value="ABC_TRANSPORTER_2"/>
    <property type="match status" value="1"/>
</dbReference>
<dbReference type="InterPro" id="IPR029439">
    <property type="entry name" value="Wzt_C"/>
</dbReference>
<dbReference type="CDD" id="cd03220">
    <property type="entry name" value="ABC_KpsT_Wzt"/>
    <property type="match status" value="1"/>
</dbReference>
<accession>A0AAP1C9Y5</accession>
<protein>
    <submittedName>
        <fullName evidence="8">Sugar ABC transporter ATP-binding protein</fullName>
    </submittedName>
</protein>
<dbReference type="InterPro" id="IPR027417">
    <property type="entry name" value="P-loop_NTPase"/>
</dbReference>
<evidence type="ECO:0000259" key="7">
    <source>
        <dbReference type="PROSITE" id="PS50893"/>
    </source>
</evidence>
<dbReference type="PROSITE" id="PS00211">
    <property type="entry name" value="ABC_TRANSPORTER_1"/>
    <property type="match status" value="1"/>
</dbReference>
<evidence type="ECO:0000313" key="8">
    <source>
        <dbReference type="EMBL" id="KVA12948.1"/>
    </source>
</evidence>
<dbReference type="InterPro" id="IPR003439">
    <property type="entry name" value="ABC_transporter-like_ATP-bd"/>
</dbReference>
<dbReference type="EMBL" id="LOTQ01000001">
    <property type="protein sequence ID" value="KVA12948.1"/>
    <property type="molecule type" value="Genomic_DNA"/>
</dbReference>
<dbReference type="InterPro" id="IPR015860">
    <property type="entry name" value="ABC_transpr_TagH-like"/>
</dbReference>
<gene>
    <name evidence="8" type="ORF">WI41_05750</name>
</gene>
<proteinExistence type="inferred from homology"/>
<dbReference type="Proteomes" id="UP000056450">
    <property type="component" value="Unassembled WGS sequence"/>
</dbReference>
<dbReference type="RefSeq" id="WP_040143562.1">
    <property type="nucleotide sequence ID" value="NZ_LOTQ01000001.1"/>
</dbReference>
<dbReference type="GO" id="GO:0005524">
    <property type="term" value="F:ATP binding"/>
    <property type="evidence" value="ECO:0007669"/>
    <property type="project" value="UniProtKB-KW"/>
</dbReference>
<dbReference type="CDD" id="cd10147">
    <property type="entry name" value="Wzt_C-like"/>
    <property type="match status" value="1"/>
</dbReference>
<keyword evidence="3" id="KW-1003">Cell membrane</keyword>
<keyword evidence="6 8" id="KW-0067">ATP-binding</keyword>
<reference evidence="8 9" key="1">
    <citation type="submission" date="2015-11" db="EMBL/GenBank/DDBJ databases">
        <title>Expanding the genomic diversity of Burkholderia species for the development of highly accurate diagnostics.</title>
        <authorList>
            <person name="Sahl J."/>
            <person name="Keim P."/>
            <person name="Wagner D."/>
        </authorList>
    </citation>
    <scope>NUCLEOTIDE SEQUENCE [LARGE SCALE GENOMIC DNA]</scope>
    <source>
        <strain evidence="8 9">RF32-BP12</strain>
    </source>
</reference>
<comment type="caution">
    <text evidence="8">The sequence shown here is derived from an EMBL/GenBank/DDBJ whole genome shotgun (WGS) entry which is preliminary data.</text>
</comment>
<evidence type="ECO:0000256" key="4">
    <source>
        <dbReference type="ARBA" id="ARBA00022519"/>
    </source>
</evidence>
<feature type="domain" description="ABC transporter" evidence="7">
    <location>
        <begin position="4"/>
        <end position="244"/>
    </location>
</feature>
<comment type="similarity">
    <text evidence="1">Belongs to the ABC transporter superfamily.</text>
</comment>
<evidence type="ECO:0000256" key="5">
    <source>
        <dbReference type="ARBA" id="ARBA00022741"/>
    </source>
</evidence>
<dbReference type="InterPro" id="IPR017871">
    <property type="entry name" value="ABC_transporter-like_CS"/>
</dbReference>
<dbReference type="GO" id="GO:0016020">
    <property type="term" value="C:membrane"/>
    <property type="evidence" value="ECO:0007669"/>
    <property type="project" value="InterPro"/>
</dbReference>
<keyword evidence="5" id="KW-0547">Nucleotide-binding</keyword>
<keyword evidence="4" id="KW-0997">Cell inner membrane</keyword>
<organism evidence="8 9">
    <name type="scientific">Burkholderia latens</name>
    <dbReference type="NCBI Taxonomy" id="488446"/>
    <lineage>
        <taxon>Bacteria</taxon>
        <taxon>Pseudomonadati</taxon>
        <taxon>Pseudomonadota</taxon>
        <taxon>Betaproteobacteria</taxon>
        <taxon>Burkholderiales</taxon>
        <taxon>Burkholderiaceae</taxon>
        <taxon>Burkholderia</taxon>
        <taxon>Burkholderia cepacia complex</taxon>
    </lineage>
</organism>
<dbReference type="PANTHER" id="PTHR46743:SF2">
    <property type="entry name" value="TEICHOIC ACIDS EXPORT ATP-BINDING PROTEIN TAGH"/>
    <property type="match status" value="1"/>
</dbReference>
<dbReference type="SUPFAM" id="SSF52540">
    <property type="entry name" value="P-loop containing nucleoside triphosphate hydrolases"/>
    <property type="match status" value="1"/>
</dbReference>
<keyword evidence="2" id="KW-0813">Transport</keyword>
<dbReference type="GO" id="GO:0140359">
    <property type="term" value="F:ABC-type transporter activity"/>
    <property type="evidence" value="ECO:0007669"/>
    <property type="project" value="InterPro"/>
</dbReference>
<dbReference type="GO" id="GO:0016887">
    <property type="term" value="F:ATP hydrolysis activity"/>
    <property type="evidence" value="ECO:0007669"/>
    <property type="project" value="InterPro"/>
</dbReference>
<dbReference type="PANTHER" id="PTHR46743">
    <property type="entry name" value="TEICHOIC ACIDS EXPORT ATP-BINDING PROTEIN TAGH"/>
    <property type="match status" value="1"/>
</dbReference>
<dbReference type="Gene3D" id="3.40.50.300">
    <property type="entry name" value="P-loop containing nucleotide triphosphate hydrolases"/>
    <property type="match status" value="1"/>
</dbReference>
<dbReference type="Gene3D" id="2.70.50.60">
    <property type="entry name" value="abc- transporter (atp binding component) like domain"/>
    <property type="match status" value="1"/>
</dbReference>
<evidence type="ECO:0000256" key="3">
    <source>
        <dbReference type="ARBA" id="ARBA00022475"/>
    </source>
</evidence>
<name>A0AAP1C9Y5_9BURK</name>
<dbReference type="InterPro" id="IPR050683">
    <property type="entry name" value="Bact_Polysacc_Export_ATP-bd"/>
</dbReference>
<dbReference type="InterPro" id="IPR003593">
    <property type="entry name" value="AAA+_ATPase"/>
</dbReference>
<dbReference type="Pfam" id="PF00005">
    <property type="entry name" value="ABC_tran"/>
    <property type="match status" value="1"/>
</dbReference>
<dbReference type="Pfam" id="PF14524">
    <property type="entry name" value="Wzt_C"/>
    <property type="match status" value="1"/>
</dbReference>
<dbReference type="SMART" id="SM00382">
    <property type="entry name" value="AAA"/>
    <property type="match status" value="1"/>
</dbReference>
<dbReference type="AlphaFoldDB" id="A0AAP1C9Y5"/>
<evidence type="ECO:0000256" key="6">
    <source>
        <dbReference type="ARBA" id="ARBA00022840"/>
    </source>
</evidence>